<dbReference type="Proteomes" id="UP001335720">
    <property type="component" value="Chromosome"/>
</dbReference>
<dbReference type="EMBL" id="AP027925">
    <property type="protein sequence ID" value="BED92485.1"/>
    <property type="molecule type" value="Genomic_DNA"/>
</dbReference>
<protein>
    <submittedName>
        <fullName evidence="1">Uncharacterized protein</fullName>
    </submittedName>
</protein>
<dbReference type="AlphaFoldDB" id="A0AA48IHA0"/>
<gene>
    <name evidence="1" type="ORF">RsTaC01_0220</name>
</gene>
<dbReference type="KEGG" id="ptrh:RsTaC01_0220"/>
<proteinExistence type="predicted"/>
<accession>A0AA48IHA0</accession>
<sequence length="142" mass="16743">MCGFFLYTMGVFDSSPYRIPLDKGIPLELKLSCYIKELIVKKDNSFTKYGESIVVYSYDKDLNKIWYDNKKYILSKLDTATNFDEKKHKFISWELDTYNEKYDLCCDNIDLYKSKIGNNYIISNFCVYVLESIINEIPVLIV</sequence>
<reference evidence="1" key="1">
    <citation type="journal article" date="2023" name="ISME J.">
        <title>Emergence of putative energy parasites within Clostridia revealed by genome analysis of a novel endosymbiotic clade.</title>
        <authorList>
            <person name="Takahashi K."/>
            <person name="Kuwahara H."/>
            <person name="Horikawa Y."/>
            <person name="Izawa K."/>
            <person name="Kato D."/>
            <person name="Inagaki T."/>
            <person name="Yuki M."/>
            <person name="Ohkuma M."/>
            <person name="Hongoh Y."/>
        </authorList>
    </citation>
    <scope>NUCLEOTIDE SEQUENCE</scope>
    <source>
        <strain evidence="1">RsTa-C01</strain>
    </source>
</reference>
<evidence type="ECO:0000313" key="1">
    <source>
        <dbReference type="EMBL" id="BED92485.1"/>
    </source>
</evidence>
<organism evidence="1">
    <name type="scientific">Candidatus Paraimprobicoccus trichonymphae</name>
    <dbReference type="NCBI Taxonomy" id="3033793"/>
    <lineage>
        <taxon>Bacteria</taxon>
        <taxon>Bacillati</taxon>
        <taxon>Bacillota</taxon>
        <taxon>Clostridia</taxon>
        <taxon>Candidatus Paraimprobicoccus</taxon>
    </lineage>
</organism>
<name>A0AA48IHA0_9FIRM</name>